<keyword evidence="2" id="KW-1185">Reference proteome</keyword>
<proteinExistence type="predicted"/>
<accession>A0A9X0HPL5</accession>
<name>A0A9X0HPL5_SOLP1</name>
<sequence>MQSTAFPAIASAFATNQLGLVIANNVADLIAKIARCQFLRLYRIAQTLAVPSGYAQQPTKWAMHFSNLH</sequence>
<organism evidence="1 2">
    <name type="scientific">Solirubrum puertoriconensis</name>
    <dbReference type="NCBI Taxonomy" id="1751427"/>
    <lineage>
        <taxon>Bacteria</taxon>
        <taxon>Pseudomonadati</taxon>
        <taxon>Bacteroidota</taxon>
        <taxon>Cytophagia</taxon>
        <taxon>Cytophagales</taxon>
    </lineage>
</organism>
<reference evidence="1 2" key="1">
    <citation type="submission" date="2015-11" db="EMBL/GenBank/DDBJ databases">
        <title>Solirubrum puertoriconensis gen. nov. an environmental bacteria isolated in Puerto Rico.</title>
        <authorList>
            <person name="Cuebas-Irizarry M.F."/>
            <person name="Montalvo-Rodriguez R."/>
        </authorList>
    </citation>
    <scope>NUCLEOTIDE SEQUENCE [LARGE SCALE GENOMIC DNA]</scope>
    <source>
        <strain evidence="1 2">MC1A</strain>
    </source>
</reference>
<comment type="caution">
    <text evidence="1">The sequence shown here is derived from an EMBL/GenBank/DDBJ whole genome shotgun (WGS) entry which is preliminary data.</text>
</comment>
<protein>
    <submittedName>
        <fullName evidence="1">Uncharacterized protein</fullName>
    </submittedName>
</protein>
<evidence type="ECO:0000313" key="1">
    <source>
        <dbReference type="EMBL" id="KUG09796.1"/>
    </source>
</evidence>
<dbReference type="Proteomes" id="UP000054223">
    <property type="component" value="Unassembled WGS sequence"/>
</dbReference>
<dbReference type="EMBL" id="LNAL01000003">
    <property type="protein sequence ID" value="KUG09796.1"/>
    <property type="molecule type" value="Genomic_DNA"/>
</dbReference>
<dbReference type="AlphaFoldDB" id="A0A9X0HPL5"/>
<gene>
    <name evidence="1" type="ORF">ASU33_19185</name>
</gene>
<evidence type="ECO:0000313" key="2">
    <source>
        <dbReference type="Proteomes" id="UP000054223"/>
    </source>
</evidence>